<sequence>MAKRILIVVLALGLAGTAAWAYKEHRDKQAVLLNAENTYQRAFHDLTYKMDLLHDEIGNTLAMNSQKSLSPALAEVWRLTSEAHADVGQLPLSLLPFNKTEEFLVNIGNFSYRTAVRDLDKEPLTDKEYASLKKLYAQSRDIQDELRDVQKNVLQNNLRWMDVELALATGKEAKDNTIIDGFKTVERTVKGYDNADLNSPSFANFQNRDDNYKHLQGRMVSKKEAIETAKNYAGIKNTRSAEAKPNEKGAHFSFYSVSLKDKDGHEITADITRKGGYPIWFFTSARSADKTLA</sequence>
<feature type="signal peptide" evidence="1">
    <location>
        <begin position="1"/>
        <end position="21"/>
    </location>
</feature>
<evidence type="ECO:0000256" key="1">
    <source>
        <dbReference type="SAM" id="SignalP"/>
    </source>
</evidence>
<reference evidence="4 5" key="1">
    <citation type="submission" date="2019-09" db="EMBL/GenBank/DDBJ databases">
        <title>Draft genome sequence of Bacillus sp. JC-7.</title>
        <authorList>
            <person name="Tanaka N."/>
            <person name="Shiwa Y."/>
            <person name="Fujita N."/>
            <person name="Tanasupawat S."/>
        </authorList>
    </citation>
    <scope>NUCLEOTIDE SEQUENCE [LARGE SCALE GENOMIC DNA]</scope>
    <source>
        <strain evidence="4 5">JC-7</strain>
    </source>
</reference>
<name>A0A5J4JFG4_9BACI</name>
<dbReference type="InterPro" id="IPR048402">
    <property type="entry name" value="YpeB_N"/>
</dbReference>
<dbReference type="GO" id="GO:0009847">
    <property type="term" value="P:spore germination"/>
    <property type="evidence" value="ECO:0007669"/>
    <property type="project" value="InterPro"/>
</dbReference>
<dbReference type="Proteomes" id="UP000391919">
    <property type="component" value="Unassembled WGS sequence"/>
</dbReference>
<dbReference type="InterPro" id="IPR014239">
    <property type="entry name" value="YpeB_PepSY1-2"/>
</dbReference>
<organism evidence="4 5">
    <name type="scientific">Weizmannia acidilactici</name>
    <dbReference type="NCBI Taxonomy" id="2607726"/>
    <lineage>
        <taxon>Bacteria</taxon>
        <taxon>Bacillati</taxon>
        <taxon>Bacillota</taxon>
        <taxon>Bacilli</taxon>
        <taxon>Bacillales</taxon>
        <taxon>Bacillaceae</taxon>
        <taxon>Heyndrickxia</taxon>
    </lineage>
</organism>
<dbReference type="EMBL" id="BKZQ01000005">
    <property type="protein sequence ID" value="GER69325.1"/>
    <property type="molecule type" value="Genomic_DNA"/>
</dbReference>
<evidence type="ECO:0000259" key="2">
    <source>
        <dbReference type="Pfam" id="PF14620"/>
    </source>
</evidence>
<proteinExistence type="predicted"/>
<dbReference type="AlphaFoldDB" id="A0A5J4JFG4"/>
<evidence type="ECO:0000313" key="5">
    <source>
        <dbReference type="Proteomes" id="UP000391919"/>
    </source>
</evidence>
<protein>
    <recommendedName>
        <fullName evidence="6">Germination protein YpeB</fullName>
    </recommendedName>
</protein>
<feature type="domain" description="Sporulation protein YpeB PepSY1 and PepSY2" evidence="2">
    <location>
        <begin position="180"/>
        <end position="289"/>
    </location>
</feature>
<evidence type="ECO:0008006" key="6">
    <source>
        <dbReference type="Google" id="ProtNLM"/>
    </source>
</evidence>
<dbReference type="Pfam" id="PF20769">
    <property type="entry name" value="YPEB_N"/>
    <property type="match status" value="1"/>
</dbReference>
<feature type="chain" id="PRO_5023810035" description="Germination protein YpeB" evidence="1">
    <location>
        <begin position="22"/>
        <end position="293"/>
    </location>
</feature>
<evidence type="ECO:0000259" key="3">
    <source>
        <dbReference type="Pfam" id="PF20769"/>
    </source>
</evidence>
<comment type="caution">
    <text evidence="4">The sequence shown here is derived from an EMBL/GenBank/DDBJ whole genome shotgun (WGS) entry which is preliminary data.</text>
</comment>
<evidence type="ECO:0000313" key="4">
    <source>
        <dbReference type="EMBL" id="GER69325.1"/>
    </source>
</evidence>
<dbReference type="Pfam" id="PF14620">
    <property type="entry name" value="YPEB_PepSY1-2"/>
    <property type="match status" value="1"/>
</dbReference>
<feature type="domain" description="Sporulation protein YpeB N-terminal" evidence="3">
    <location>
        <begin position="28"/>
        <end position="162"/>
    </location>
</feature>
<gene>
    <name evidence="4" type="ORF">BpJC7_06280</name>
</gene>
<keyword evidence="5" id="KW-1185">Reference proteome</keyword>
<accession>A0A5J4JFG4</accession>
<keyword evidence="1" id="KW-0732">Signal</keyword>